<dbReference type="Proteomes" id="UP000645257">
    <property type="component" value="Unassembled WGS sequence"/>
</dbReference>
<reference evidence="2" key="2">
    <citation type="submission" date="2020-09" db="EMBL/GenBank/DDBJ databases">
        <authorList>
            <person name="Sun Q."/>
            <person name="Kim S."/>
        </authorList>
    </citation>
    <scope>NUCLEOTIDE SEQUENCE</scope>
    <source>
        <strain evidence="2">KCTC 32182</strain>
    </source>
</reference>
<dbReference type="InterPro" id="IPR000182">
    <property type="entry name" value="GNAT_dom"/>
</dbReference>
<feature type="domain" description="N-acetyltransferase" evidence="1">
    <location>
        <begin position="3"/>
        <end position="150"/>
    </location>
</feature>
<dbReference type="PANTHER" id="PTHR43617">
    <property type="entry name" value="L-AMINO ACID N-ACETYLTRANSFERASE"/>
    <property type="match status" value="1"/>
</dbReference>
<protein>
    <submittedName>
        <fullName evidence="2">GCN5 family N-acetyltransferase</fullName>
    </submittedName>
</protein>
<reference evidence="2" key="1">
    <citation type="journal article" date="2014" name="Int. J. Syst. Evol. Microbiol.">
        <title>Complete genome sequence of Corynebacterium casei LMG S-19264T (=DSM 44701T), isolated from a smear-ripened cheese.</title>
        <authorList>
            <consortium name="US DOE Joint Genome Institute (JGI-PGF)"/>
            <person name="Walter F."/>
            <person name="Albersmeier A."/>
            <person name="Kalinowski J."/>
            <person name="Ruckert C."/>
        </authorList>
    </citation>
    <scope>NUCLEOTIDE SEQUENCE</scope>
    <source>
        <strain evidence="2">KCTC 32182</strain>
    </source>
</reference>
<gene>
    <name evidence="2" type="primary">yhbS</name>
    <name evidence="2" type="ORF">GCM10011289_24140</name>
</gene>
<dbReference type="PROSITE" id="PS51186">
    <property type="entry name" value="GNAT"/>
    <property type="match status" value="1"/>
</dbReference>
<accession>A0A918P4Z1</accession>
<dbReference type="AlphaFoldDB" id="A0A918P4Z1"/>
<organism evidence="2 3">
    <name type="scientific">Paludibacterium paludis</name>
    <dbReference type="NCBI Taxonomy" id="1225769"/>
    <lineage>
        <taxon>Bacteria</taxon>
        <taxon>Pseudomonadati</taxon>
        <taxon>Pseudomonadota</taxon>
        <taxon>Betaproteobacteria</taxon>
        <taxon>Neisseriales</taxon>
        <taxon>Chromobacteriaceae</taxon>
        <taxon>Paludibacterium</taxon>
    </lineage>
</organism>
<dbReference type="Pfam" id="PF13527">
    <property type="entry name" value="Acetyltransf_9"/>
    <property type="match status" value="1"/>
</dbReference>
<evidence type="ECO:0000313" key="3">
    <source>
        <dbReference type="Proteomes" id="UP000645257"/>
    </source>
</evidence>
<dbReference type="GO" id="GO:0016747">
    <property type="term" value="F:acyltransferase activity, transferring groups other than amino-acyl groups"/>
    <property type="evidence" value="ECO:0007669"/>
    <property type="project" value="InterPro"/>
</dbReference>
<evidence type="ECO:0000313" key="2">
    <source>
        <dbReference type="EMBL" id="GGY19855.1"/>
    </source>
</evidence>
<dbReference type="PANTHER" id="PTHR43617:SF2">
    <property type="entry name" value="UPF0039 PROTEIN SLL0451"/>
    <property type="match status" value="1"/>
</dbReference>
<dbReference type="Gene3D" id="3.40.630.30">
    <property type="match status" value="1"/>
</dbReference>
<dbReference type="CDD" id="cd04301">
    <property type="entry name" value="NAT_SF"/>
    <property type="match status" value="1"/>
</dbReference>
<dbReference type="RefSeq" id="WP_189534648.1">
    <property type="nucleotide sequence ID" value="NZ_BMYX01000014.1"/>
</dbReference>
<dbReference type="InterPro" id="IPR050276">
    <property type="entry name" value="MshD_Acetyltransferase"/>
</dbReference>
<keyword evidence="3" id="KW-1185">Reference proteome</keyword>
<proteinExistence type="predicted"/>
<comment type="caution">
    <text evidence="2">The sequence shown here is derived from an EMBL/GenBank/DDBJ whole genome shotgun (WGS) entry which is preliminary data.</text>
</comment>
<sequence>MTILIRLEQPQDGADIFELTRTAFLTAPHTSHTEQFIVDALRRRGELALSLVAQDDAHLVGHVAVSVVSLSSGCVGWYGVGPLSVLPGRQRQGVGSRLMRQALTLMEARGAAGCVLVGDPDYYSRFGFAPHPDLASPGIPSGYVLALAFGEDRPRGTVTFSGAFDASV</sequence>
<evidence type="ECO:0000259" key="1">
    <source>
        <dbReference type="PROSITE" id="PS51186"/>
    </source>
</evidence>
<dbReference type="SUPFAM" id="SSF55729">
    <property type="entry name" value="Acyl-CoA N-acyltransferases (Nat)"/>
    <property type="match status" value="1"/>
</dbReference>
<dbReference type="InterPro" id="IPR016181">
    <property type="entry name" value="Acyl_CoA_acyltransferase"/>
</dbReference>
<dbReference type="EMBL" id="BMYX01000014">
    <property type="protein sequence ID" value="GGY19855.1"/>
    <property type="molecule type" value="Genomic_DNA"/>
</dbReference>
<name>A0A918P4Z1_9NEIS</name>